<feature type="region of interest" description="Disordered" evidence="1">
    <location>
        <begin position="69"/>
        <end position="105"/>
    </location>
</feature>
<dbReference type="AlphaFoldDB" id="A0A183F722"/>
<feature type="compositionally biased region" description="Basic residues" evidence="1">
    <location>
        <begin position="77"/>
        <end position="88"/>
    </location>
</feature>
<reference evidence="2 3" key="1">
    <citation type="submission" date="2018-11" db="EMBL/GenBank/DDBJ databases">
        <authorList>
            <consortium name="Pathogen Informatics"/>
        </authorList>
    </citation>
    <scope>NUCLEOTIDE SEQUENCE [LARGE SCALE GENOMIC DNA]</scope>
</reference>
<protein>
    <submittedName>
        <fullName evidence="4">40S ribosomal protein S6</fullName>
    </submittedName>
</protein>
<name>A0A183F722_HELPZ</name>
<evidence type="ECO:0000256" key="1">
    <source>
        <dbReference type="SAM" id="MobiDB-lite"/>
    </source>
</evidence>
<gene>
    <name evidence="2" type="ORF">HPBE_LOCUS1965</name>
</gene>
<evidence type="ECO:0000313" key="4">
    <source>
        <dbReference type="WBParaSite" id="HPBE_0000196401-mRNA-1"/>
    </source>
</evidence>
<proteinExistence type="predicted"/>
<reference evidence="4" key="2">
    <citation type="submission" date="2019-09" db="UniProtKB">
        <authorList>
            <consortium name="WormBaseParasite"/>
        </authorList>
    </citation>
    <scope>IDENTIFICATION</scope>
</reference>
<dbReference type="EMBL" id="UZAH01002550">
    <property type="protein sequence ID" value="VDO22386.1"/>
    <property type="molecule type" value="Genomic_DNA"/>
</dbReference>
<organism evidence="3 4">
    <name type="scientific">Heligmosomoides polygyrus</name>
    <name type="common">Parasitic roundworm</name>
    <dbReference type="NCBI Taxonomy" id="6339"/>
    <lineage>
        <taxon>Eukaryota</taxon>
        <taxon>Metazoa</taxon>
        <taxon>Ecdysozoa</taxon>
        <taxon>Nematoda</taxon>
        <taxon>Chromadorea</taxon>
        <taxon>Rhabditida</taxon>
        <taxon>Rhabditina</taxon>
        <taxon>Rhabditomorpha</taxon>
        <taxon>Strongyloidea</taxon>
        <taxon>Heligmosomidae</taxon>
        <taxon>Heligmosomoides</taxon>
    </lineage>
</organism>
<sequence>MEFAAHVEVLLKEQTIGGNTVKVKMHVSKREDDVVTLGTNLLPFLGYRLVREGNVRAVIAQEQPELLHRVRKEPMSSKKRKDRRRKKARVAENSRGNLMRPASDRKTVCCAAPQRLQGRTEPNCQAFKETAKLWEDHSCEYRESVCE</sequence>
<keyword evidence="3" id="KW-1185">Reference proteome</keyword>
<accession>A0A183F722</accession>
<evidence type="ECO:0000313" key="3">
    <source>
        <dbReference type="Proteomes" id="UP000050761"/>
    </source>
</evidence>
<dbReference type="WBParaSite" id="HPBE_0000196401-mRNA-1">
    <property type="protein sequence ID" value="HPBE_0000196401-mRNA-1"/>
    <property type="gene ID" value="HPBE_0000196401"/>
</dbReference>
<dbReference type="Proteomes" id="UP000050761">
    <property type="component" value="Unassembled WGS sequence"/>
</dbReference>
<evidence type="ECO:0000313" key="2">
    <source>
        <dbReference type="EMBL" id="VDO22386.1"/>
    </source>
</evidence>
<accession>A0A3P7TLS5</accession>